<dbReference type="SUPFAM" id="SSF47336">
    <property type="entry name" value="ACP-like"/>
    <property type="match status" value="1"/>
</dbReference>
<protein>
    <submittedName>
        <fullName evidence="4">Acetyl-CoA synthetase-like protein</fullName>
    </submittedName>
</protein>
<keyword evidence="1" id="KW-0596">Phosphopantetheine</keyword>
<dbReference type="Gene3D" id="1.10.1200.10">
    <property type="entry name" value="ACP-like"/>
    <property type="match status" value="1"/>
</dbReference>
<dbReference type="PROSITE" id="PS50075">
    <property type="entry name" value="CARRIER"/>
    <property type="match status" value="1"/>
</dbReference>
<evidence type="ECO:0000256" key="2">
    <source>
        <dbReference type="ARBA" id="ARBA00022553"/>
    </source>
</evidence>
<proteinExistence type="predicted"/>
<dbReference type="Gene3D" id="3.40.50.720">
    <property type="entry name" value="NAD(P)-binding Rossmann-like Domain"/>
    <property type="match status" value="1"/>
</dbReference>
<dbReference type="InterPro" id="IPR051414">
    <property type="entry name" value="Adenylate-forming_Reductase"/>
</dbReference>
<dbReference type="SUPFAM" id="SSF51735">
    <property type="entry name" value="NAD(P)-binding Rossmann-fold domains"/>
    <property type="match status" value="1"/>
</dbReference>
<evidence type="ECO:0000259" key="3">
    <source>
        <dbReference type="PROSITE" id="PS50075"/>
    </source>
</evidence>
<dbReference type="EMBL" id="ML122256">
    <property type="protein sequence ID" value="RPD63492.1"/>
    <property type="molecule type" value="Genomic_DNA"/>
</dbReference>
<dbReference type="GO" id="GO:0031177">
    <property type="term" value="F:phosphopantetheine binding"/>
    <property type="evidence" value="ECO:0007669"/>
    <property type="project" value="InterPro"/>
</dbReference>
<dbReference type="InterPro" id="IPR036736">
    <property type="entry name" value="ACP-like_sf"/>
</dbReference>
<keyword evidence="5" id="KW-1185">Reference proteome</keyword>
<dbReference type="OrthoDB" id="429813at2759"/>
<dbReference type="SMART" id="SM00823">
    <property type="entry name" value="PKS_PP"/>
    <property type="match status" value="1"/>
</dbReference>
<dbReference type="PANTHER" id="PTHR43439:SF2">
    <property type="entry name" value="ENZYME, PUTATIVE (JCVI)-RELATED"/>
    <property type="match status" value="1"/>
</dbReference>
<accession>A0A5C2SI80</accession>
<dbReference type="Pfam" id="PF07993">
    <property type="entry name" value="NAD_binding_4"/>
    <property type="match status" value="1"/>
</dbReference>
<dbReference type="InterPro" id="IPR020806">
    <property type="entry name" value="PKS_PP-bd"/>
</dbReference>
<dbReference type="Gene3D" id="3.40.50.12780">
    <property type="entry name" value="N-terminal domain of ligase-like"/>
    <property type="match status" value="1"/>
</dbReference>
<sequence length="1097" mass="121054">MTLFPNILTPQGVNVPTFSPPPLDGSMILPEWVPHHAKHSPRHPFVVYADENGENQTVYYPQVWRAVKNAKFQLSRQGIGRIPPSSDAPAQAQERPVIGILAVSDSLSCIALIWAIMGGGDIPFPISTRNSAMAVAHLLKQTGIRQLIVSSDPAMQRLAHEAIELCAADGVQVKTFPMPTFEDLYHKDEGFDFEIQKARLEDVAMILHSSGSTAFPKPIRLTHHRALEWATVPYYGELDMCGSRMASHALPLFHAMGIAGYKWALSSGLTVACFRPTLPPVIPTPDSLLDGIISCKCDAAFSVPSMIEASISQLSGVTSYGVQLYAGAPLSKAVGDKLARAGANLVPLYGSTEASIVSFGIYDRARGRRAPELWDWFHFTPRGKVHMVPYDDEERLYECVLLETPDNHPSVITTTIDGFPAFETKDLLQRHPEDPTLWCVYGRADDQLILSTGEKTNPGPLEAIMMQDPNILAVVMFGRGRLQNGVLVQPKQPFDPEDEDKLAEFRNKIWPTMERVNHYAPAHSRIFKELVLVTSPSKPFEFTAKGTPRRQACITAYSDEIDDVYRKMEESSQTDIAPPEEWTRESVQRYIRTIVDKVMSAPVRDDDDLFQNGCDSLQSTWIRNTILHGFRKSARLPTHDIPLTFVYSHPTIRELADYVYGLVTEKGSALEGQDALNARVTAMRKMVEKYKLYSAPSSETQAASNSDKKRSGEGRTVLLTGTTGRFGSHILAQLLQKPDVVKVYALNREKSGSDAALAARQREQFKLFGLDVGLLSSEKVVFCAAEFDKENLGLKEAQYRELCANVDTIIHNAWRVDFNLTLPSFEPLLAGVLNLLKLCQQTKQNGRAPHFAFISSISVFHGYSGSGLAPEAPIDDPRWAAGAGYSEGKWVAEQLVASASNVGIDGTVVRVGQLSGDTRIGGWSPQEWVPALVGVSQKIGCIPSRKENLTWLPVDTAAAALLETLEQDEASNSEHARTEYAHLVCPTPTPWDAVFGAYAKRLGLPLVLFKEWVQRLESFARSGTDAAARSQDAGAGLHLLEFFTKGLETGLEDKLSTEKTAARSQVLAAAKPVDETNVDRSLQYWETIDFLRINPQS</sequence>
<name>A0A5C2SI80_9APHY</name>
<organism evidence="4 5">
    <name type="scientific">Lentinus tigrinus ALCF2SS1-6</name>
    <dbReference type="NCBI Taxonomy" id="1328759"/>
    <lineage>
        <taxon>Eukaryota</taxon>
        <taxon>Fungi</taxon>
        <taxon>Dikarya</taxon>
        <taxon>Basidiomycota</taxon>
        <taxon>Agaricomycotina</taxon>
        <taxon>Agaricomycetes</taxon>
        <taxon>Polyporales</taxon>
        <taxon>Polyporaceae</taxon>
        <taxon>Lentinus</taxon>
    </lineage>
</organism>
<gene>
    <name evidence="4" type="ORF">L227DRAFT_497138</name>
</gene>
<dbReference type="PANTHER" id="PTHR43439">
    <property type="entry name" value="PHENYLACETATE-COENZYME A LIGASE"/>
    <property type="match status" value="1"/>
</dbReference>
<dbReference type="Pfam" id="PF00501">
    <property type="entry name" value="AMP-binding"/>
    <property type="match status" value="1"/>
</dbReference>
<evidence type="ECO:0000256" key="1">
    <source>
        <dbReference type="ARBA" id="ARBA00022450"/>
    </source>
</evidence>
<dbReference type="InterPro" id="IPR013120">
    <property type="entry name" value="FAR_NAD-bd"/>
</dbReference>
<dbReference type="AlphaFoldDB" id="A0A5C2SI80"/>
<dbReference type="InterPro" id="IPR036291">
    <property type="entry name" value="NAD(P)-bd_dom_sf"/>
</dbReference>
<keyword evidence="2" id="KW-0597">Phosphoprotein</keyword>
<feature type="domain" description="Carrier" evidence="3">
    <location>
        <begin position="581"/>
        <end position="663"/>
    </location>
</feature>
<dbReference type="SUPFAM" id="SSF56801">
    <property type="entry name" value="Acetyl-CoA synthetase-like"/>
    <property type="match status" value="1"/>
</dbReference>
<reference evidence="4" key="1">
    <citation type="journal article" date="2018" name="Genome Biol. Evol.">
        <title>Genomics and development of Lentinus tigrinus, a white-rot wood-decaying mushroom with dimorphic fruiting bodies.</title>
        <authorList>
            <person name="Wu B."/>
            <person name="Xu Z."/>
            <person name="Knudson A."/>
            <person name="Carlson A."/>
            <person name="Chen N."/>
            <person name="Kovaka S."/>
            <person name="LaButti K."/>
            <person name="Lipzen A."/>
            <person name="Pennachio C."/>
            <person name="Riley R."/>
            <person name="Schakwitz W."/>
            <person name="Umezawa K."/>
            <person name="Ohm R.A."/>
            <person name="Grigoriev I.V."/>
            <person name="Nagy L.G."/>
            <person name="Gibbons J."/>
            <person name="Hibbett D."/>
        </authorList>
    </citation>
    <scope>NUCLEOTIDE SEQUENCE [LARGE SCALE GENOMIC DNA]</scope>
    <source>
        <strain evidence="4">ALCF2SS1-6</strain>
    </source>
</reference>
<dbReference type="Proteomes" id="UP000313359">
    <property type="component" value="Unassembled WGS sequence"/>
</dbReference>
<evidence type="ECO:0000313" key="5">
    <source>
        <dbReference type="Proteomes" id="UP000313359"/>
    </source>
</evidence>
<evidence type="ECO:0000313" key="4">
    <source>
        <dbReference type="EMBL" id="RPD63492.1"/>
    </source>
</evidence>
<dbReference type="InterPro" id="IPR042099">
    <property type="entry name" value="ANL_N_sf"/>
</dbReference>
<dbReference type="InterPro" id="IPR000873">
    <property type="entry name" value="AMP-dep_synth/lig_dom"/>
</dbReference>
<dbReference type="InterPro" id="IPR009081">
    <property type="entry name" value="PP-bd_ACP"/>
</dbReference>
<dbReference type="Pfam" id="PF23562">
    <property type="entry name" value="AMP-binding_C_3"/>
    <property type="match status" value="1"/>
</dbReference>
<dbReference type="STRING" id="1328759.A0A5C2SI80"/>